<dbReference type="PaxDb" id="121845-A0A3Q0JFK2"/>
<dbReference type="AlphaFoldDB" id="A0A3Q0JFK2"/>
<dbReference type="Proteomes" id="UP000079169">
    <property type="component" value="Unplaced"/>
</dbReference>
<feature type="region of interest" description="Disordered" evidence="1">
    <location>
        <begin position="1"/>
        <end position="75"/>
    </location>
</feature>
<feature type="region of interest" description="Disordered" evidence="1">
    <location>
        <begin position="244"/>
        <end position="297"/>
    </location>
</feature>
<name>A0A3Q0JFK2_DIACI</name>
<reference evidence="3" key="1">
    <citation type="submission" date="2025-08" db="UniProtKB">
        <authorList>
            <consortium name="RefSeq"/>
        </authorList>
    </citation>
    <scope>IDENTIFICATION</scope>
</reference>
<dbReference type="RefSeq" id="XP_026685808.1">
    <property type="nucleotide sequence ID" value="XM_026830007.1"/>
</dbReference>
<evidence type="ECO:0000313" key="2">
    <source>
        <dbReference type="Proteomes" id="UP000079169"/>
    </source>
</evidence>
<accession>A0A3Q0JFK2</accession>
<dbReference type="KEGG" id="dci:103518126"/>
<sequence>MLRSPVGTPSPQQNRALGGISRPLGVTSPGTQEQLLRQMVAQQQQQQQQSGAGGGIGVGGAGPPTRFIRTPDGRTRPAMMPLQIPGPTTTPAVFHSKPSPGATAPGGQQMVIQGGQGQTQLVQGQPQLVQGQQMVLQQGQQQVSSQQMLVQQQQLQGSPQQQQQMGSQGQLIQQGGQQMVVQQGGAGPQQQQMIAQQQQQGSGQVMQGQQTLVQGQQTLVQGQQVIQGPGAQGDKQQLIQQHLLSTTPQTRQTPRLITESQPNSPPSSGIKPKKARTQCNTSVSRLARGTPRPVNIT</sequence>
<keyword evidence="2" id="KW-1185">Reference proteome</keyword>
<proteinExistence type="predicted"/>
<organism evidence="2 3">
    <name type="scientific">Diaphorina citri</name>
    <name type="common">Asian citrus psyllid</name>
    <dbReference type="NCBI Taxonomy" id="121845"/>
    <lineage>
        <taxon>Eukaryota</taxon>
        <taxon>Metazoa</taxon>
        <taxon>Ecdysozoa</taxon>
        <taxon>Arthropoda</taxon>
        <taxon>Hexapoda</taxon>
        <taxon>Insecta</taxon>
        <taxon>Pterygota</taxon>
        <taxon>Neoptera</taxon>
        <taxon>Paraneoptera</taxon>
        <taxon>Hemiptera</taxon>
        <taxon>Sternorrhyncha</taxon>
        <taxon>Psylloidea</taxon>
        <taxon>Psyllidae</taxon>
        <taxon>Diaphorininae</taxon>
        <taxon>Diaphorina</taxon>
    </lineage>
</organism>
<evidence type="ECO:0000256" key="1">
    <source>
        <dbReference type="SAM" id="MobiDB-lite"/>
    </source>
</evidence>
<feature type="compositionally biased region" description="Low complexity" evidence="1">
    <location>
        <begin position="41"/>
        <end position="50"/>
    </location>
</feature>
<gene>
    <name evidence="3" type="primary">LOC103518126</name>
</gene>
<evidence type="ECO:0000313" key="3">
    <source>
        <dbReference type="RefSeq" id="XP_026685808.1"/>
    </source>
</evidence>
<feature type="compositionally biased region" description="Polar residues" evidence="1">
    <location>
        <begin position="244"/>
        <end position="262"/>
    </location>
</feature>
<protein>
    <submittedName>
        <fullName evidence="3">SWI/SNF chromatin-remodeling complex subunit SNF5-like</fullName>
    </submittedName>
</protein>
<feature type="compositionally biased region" description="Gly residues" evidence="1">
    <location>
        <begin position="51"/>
        <end position="62"/>
    </location>
</feature>
<dbReference type="GeneID" id="103518126"/>